<sequence>MAKRLASEDAFGSKSSKKKPKANATINPKPWAILLPRTKPLNYQAPHPKNPQLKCPLVHLM</sequence>
<protein>
    <submittedName>
        <fullName evidence="2">Uncharacterized protein</fullName>
    </submittedName>
</protein>
<feature type="region of interest" description="Disordered" evidence="1">
    <location>
        <begin position="42"/>
        <end position="61"/>
    </location>
</feature>
<reference evidence="2" key="1">
    <citation type="submission" date="2023-03" db="UniProtKB">
        <authorList>
            <consortium name="EnsemblPlants"/>
        </authorList>
    </citation>
    <scope>IDENTIFICATION</scope>
</reference>
<dbReference type="EnsemblPlants" id="MELO3C024648.2.1">
    <property type="protein sequence ID" value="MELO3C024648.2.1"/>
    <property type="gene ID" value="MELO3C024648.2"/>
</dbReference>
<evidence type="ECO:0000256" key="1">
    <source>
        <dbReference type="SAM" id="MobiDB-lite"/>
    </source>
</evidence>
<dbReference type="Gramene" id="MELO3C024648.2.1">
    <property type="protein sequence ID" value="MELO3C024648.2.1"/>
    <property type="gene ID" value="MELO3C024648.2"/>
</dbReference>
<dbReference type="AlphaFoldDB" id="A0A9I9DXF8"/>
<evidence type="ECO:0000313" key="2">
    <source>
        <dbReference type="EnsemblPlants" id="MELO3C024648.2.1"/>
    </source>
</evidence>
<organism evidence="2">
    <name type="scientific">Cucumis melo</name>
    <name type="common">Muskmelon</name>
    <dbReference type="NCBI Taxonomy" id="3656"/>
    <lineage>
        <taxon>Eukaryota</taxon>
        <taxon>Viridiplantae</taxon>
        <taxon>Streptophyta</taxon>
        <taxon>Embryophyta</taxon>
        <taxon>Tracheophyta</taxon>
        <taxon>Spermatophyta</taxon>
        <taxon>Magnoliopsida</taxon>
        <taxon>eudicotyledons</taxon>
        <taxon>Gunneridae</taxon>
        <taxon>Pentapetalae</taxon>
        <taxon>rosids</taxon>
        <taxon>fabids</taxon>
        <taxon>Cucurbitales</taxon>
        <taxon>Cucurbitaceae</taxon>
        <taxon>Benincaseae</taxon>
        <taxon>Cucumis</taxon>
    </lineage>
</organism>
<proteinExistence type="predicted"/>
<accession>A0A9I9DXF8</accession>
<name>A0A9I9DXF8_CUCME</name>
<feature type="region of interest" description="Disordered" evidence="1">
    <location>
        <begin position="1"/>
        <end position="30"/>
    </location>
</feature>